<dbReference type="InterPro" id="IPR029058">
    <property type="entry name" value="AB_hydrolase_fold"/>
</dbReference>
<feature type="region of interest" description="Disordered" evidence="1">
    <location>
        <begin position="298"/>
        <end position="320"/>
    </location>
</feature>
<gene>
    <name evidence="3" type="ORF">ACFOGJ_21245</name>
</gene>
<dbReference type="SUPFAM" id="SSF53474">
    <property type="entry name" value="alpha/beta-Hydrolases"/>
    <property type="match status" value="1"/>
</dbReference>
<comment type="caution">
    <text evidence="3">The sequence shown here is derived from an EMBL/GenBank/DDBJ whole genome shotgun (WGS) entry which is preliminary data.</text>
</comment>
<evidence type="ECO:0000256" key="2">
    <source>
        <dbReference type="SAM" id="SignalP"/>
    </source>
</evidence>
<feature type="chain" id="PRO_5046870462" evidence="2">
    <location>
        <begin position="24"/>
        <end position="320"/>
    </location>
</feature>
<organism evidence="3 4">
    <name type="scientific">Marinibaculum pumilum</name>
    <dbReference type="NCBI Taxonomy" id="1766165"/>
    <lineage>
        <taxon>Bacteria</taxon>
        <taxon>Pseudomonadati</taxon>
        <taxon>Pseudomonadota</taxon>
        <taxon>Alphaproteobacteria</taxon>
        <taxon>Rhodospirillales</taxon>
        <taxon>Rhodospirillaceae</taxon>
        <taxon>Marinibaculum</taxon>
    </lineage>
</organism>
<dbReference type="RefSeq" id="WP_379904322.1">
    <property type="nucleotide sequence ID" value="NZ_JBHRTR010000034.1"/>
</dbReference>
<dbReference type="GO" id="GO:0016787">
    <property type="term" value="F:hydrolase activity"/>
    <property type="evidence" value="ECO:0007669"/>
    <property type="project" value="UniProtKB-KW"/>
</dbReference>
<feature type="signal peptide" evidence="2">
    <location>
        <begin position="1"/>
        <end position="23"/>
    </location>
</feature>
<dbReference type="EMBL" id="JBHRTR010000034">
    <property type="protein sequence ID" value="MFC3229789.1"/>
    <property type="molecule type" value="Genomic_DNA"/>
</dbReference>
<accession>A0ABV7L5G8</accession>
<dbReference type="PROSITE" id="PS51257">
    <property type="entry name" value="PROKAR_LIPOPROTEIN"/>
    <property type="match status" value="1"/>
</dbReference>
<dbReference type="Gene3D" id="3.40.50.1820">
    <property type="entry name" value="alpha/beta hydrolase"/>
    <property type="match status" value="1"/>
</dbReference>
<dbReference type="Proteomes" id="UP001595528">
    <property type="component" value="Unassembled WGS sequence"/>
</dbReference>
<protein>
    <submittedName>
        <fullName evidence="3">Alpha/beta hydrolase</fullName>
    </submittedName>
</protein>
<keyword evidence="2" id="KW-0732">Signal</keyword>
<keyword evidence="4" id="KW-1185">Reference proteome</keyword>
<sequence length="320" mass="33044">MTHLRRAAAAVAALLVLAGCAGASEPPAPRRADPSRLAAAAEIAGAGGLQPLEVPAPPFRLLAYARVAEPPPPALAVYLEGDGLAWESRTRLSADPTPRNPLGLRLAAADPAPSVAWLARPCQYRLRLADGAACPPAYWSGGRFAPETVAAMNRAVDRLKARAGTPLVQLIGYSGGGGLAVLMAAARDDVAALVTVAGNLDHRAWTAHHRVTPLAASLNPADAAAALADVPQLHLVGAVDDVVPRLVADSYLGRLPAEAPGALLVVAGQGHDCCWAETWPATVGQARHVLAGLRDRVGADRHGGSRDGGTMESEGSERWR</sequence>
<keyword evidence="3" id="KW-0378">Hydrolase</keyword>
<name>A0ABV7L5G8_9PROT</name>
<evidence type="ECO:0000313" key="4">
    <source>
        <dbReference type="Proteomes" id="UP001595528"/>
    </source>
</evidence>
<evidence type="ECO:0000256" key="1">
    <source>
        <dbReference type="SAM" id="MobiDB-lite"/>
    </source>
</evidence>
<evidence type="ECO:0000313" key="3">
    <source>
        <dbReference type="EMBL" id="MFC3229789.1"/>
    </source>
</evidence>
<reference evidence="4" key="1">
    <citation type="journal article" date="2019" name="Int. J. Syst. Evol. Microbiol.">
        <title>The Global Catalogue of Microorganisms (GCM) 10K type strain sequencing project: providing services to taxonomists for standard genome sequencing and annotation.</title>
        <authorList>
            <consortium name="The Broad Institute Genomics Platform"/>
            <consortium name="The Broad Institute Genome Sequencing Center for Infectious Disease"/>
            <person name="Wu L."/>
            <person name="Ma J."/>
        </authorList>
    </citation>
    <scope>NUCLEOTIDE SEQUENCE [LARGE SCALE GENOMIC DNA]</scope>
    <source>
        <strain evidence="4">KCTC 42964</strain>
    </source>
</reference>
<proteinExistence type="predicted"/>